<proteinExistence type="inferred from homology"/>
<evidence type="ECO:0000256" key="4">
    <source>
        <dbReference type="ARBA" id="ARBA00016377"/>
    </source>
</evidence>
<dbReference type="CDD" id="cd03424">
    <property type="entry name" value="NUDIX_ADPRase_Nudt5_UGPPase_Nudt14"/>
    <property type="match status" value="1"/>
</dbReference>
<evidence type="ECO:0000256" key="6">
    <source>
        <dbReference type="ARBA" id="ARBA00032162"/>
    </source>
</evidence>
<dbReference type="PROSITE" id="PS00893">
    <property type="entry name" value="NUDIX_BOX"/>
    <property type="match status" value="1"/>
</dbReference>
<protein>
    <recommendedName>
        <fullName evidence="4">GDP-mannose pyrophosphatase</fullName>
    </recommendedName>
    <alternativeName>
        <fullName evidence="6">GDP-mannose hydrolase</fullName>
    </alternativeName>
    <alternativeName>
        <fullName evidence="7">GDPMK</fullName>
    </alternativeName>
</protein>
<evidence type="ECO:0000256" key="1">
    <source>
        <dbReference type="ARBA" id="ARBA00000847"/>
    </source>
</evidence>
<keyword evidence="11" id="KW-1185">Reference proteome</keyword>
<dbReference type="PANTHER" id="PTHR11839:SF18">
    <property type="entry name" value="NUDIX HYDROLASE DOMAIN-CONTAINING PROTEIN"/>
    <property type="match status" value="1"/>
</dbReference>
<comment type="cofactor">
    <cofactor evidence="2">
        <name>Mg(2+)</name>
        <dbReference type="ChEBI" id="CHEBI:18420"/>
    </cofactor>
</comment>
<dbReference type="InterPro" id="IPR020084">
    <property type="entry name" value="NUDIX_hydrolase_CS"/>
</dbReference>
<feature type="domain" description="Nudix hydrolase" evidence="9">
    <location>
        <begin position="51"/>
        <end position="180"/>
    </location>
</feature>
<dbReference type="Proteomes" id="UP001342631">
    <property type="component" value="Unassembled WGS sequence"/>
</dbReference>
<evidence type="ECO:0000256" key="8">
    <source>
        <dbReference type="RuleBase" id="RU003476"/>
    </source>
</evidence>
<reference evidence="10 11" key="1">
    <citation type="journal article" date="2024" name="Arch. Microbiol.">
        <title>Corallococcus caeni sp. nov., a novel myxobacterium isolated from activated sludge.</title>
        <authorList>
            <person name="Tomita S."/>
            <person name="Nakai R."/>
            <person name="Kuroda K."/>
            <person name="Kurashita H."/>
            <person name="Hatamoto M."/>
            <person name="Yamaguchi T."/>
            <person name="Narihiro T."/>
        </authorList>
    </citation>
    <scope>NUCLEOTIDE SEQUENCE [LARGE SCALE GENOMIC DNA]</scope>
    <source>
        <strain evidence="10 11">NO1</strain>
    </source>
</reference>
<evidence type="ECO:0000259" key="9">
    <source>
        <dbReference type="PROSITE" id="PS51462"/>
    </source>
</evidence>
<dbReference type="InterPro" id="IPR000086">
    <property type="entry name" value="NUDIX_hydrolase_dom"/>
</dbReference>
<comment type="catalytic activity">
    <reaction evidence="1">
        <text>GDP-alpha-D-mannose + H2O = alpha-D-mannose 1-phosphate + GMP + 2 H(+)</text>
        <dbReference type="Rhea" id="RHEA:27978"/>
        <dbReference type="ChEBI" id="CHEBI:15377"/>
        <dbReference type="ChEBI" id="CHEBI:15378"/>
        <dbReference type="ChEBI" id="CHEBI:57527"/>
        <dbReference type="ChEBI" id="CHEBI:58115"/>
        <dbReference type="ChEBI" id="CHEBI:58409"/>
    </reaction>
</comment>
<dbReference type="Pfam" id="PF00293">
    <property type="entry name" value="NUDIX"/>
    <property type="match status" value="1"/>
</dbReference>
<organism evidence="10 11">
    <name type="scientific">Corallococcus caeni</name>
    <dbReference type="NCBI Taxonomy" id="3082388"/>
    <lineage>
        <taxon>Bacteria</taxon>
        <taxon>Pseudomonadati</taxon>
        <taxon>Myxococcota</taxon>
        <taxon>Myxococcia</taxon>
        <taxon>Myxococcales</taxon>
        <taxon>Cystobacterineae</taxon>
        <taxon>Myxococcaceae</taxon>
        <taxon>Corallococcus</taxon>
    </lineage>
</organism>
<dbReference type="InterPro" id="IPR020476">
    <property type="entry name" value="Nudix_hydrolase"/>
</dbReference>
<dbReference type="SUPFAM" id="SSF55811">
    <property type="entry name" value="Nudix"/>
    <property type="match status" value="1"/>
</dbReference>
<evidence type="ECO:0000256" key="3">
    <source>
        <dbReference type="ARBA" id="ARBA00007275"/>
    </source>
</evidence>
<accession>A0ABQ6QXT7</accession>
<evidence type="ECO:0000313" key="10">
    <source>
        <dbReference type="EMBL" id="GMU08820.1"/>
    </source>
</evidence>
<evidence type="ECO:0000256" key="7">
    <source>
        <dbReference type="ARBA" id="ARBA00032272"/>
    </source>
</evidence>
<evidence type="ECO:0000256" key="2">
    <source>
        <dbReference type="ARBA" id="ARBA00001946"/>
    </source>
</evidence>
<name>A0ABQ6QXT7_9BACT</name>
<dbReference type="PANTHER" id="PTHR11839">
    <property type="entry name" value="UDP/ADP-SUGAR PYROPHOSPHATASE"/>
    <property type="match status" value="1"/>
</dbReference>
<evidence type="ECO:0000313" key="11">
    <source>
        <dbReference type="Proteomes" id="UP001342631"/>
    </source>
</evidence>
<sequence>MASAPESPKSKVKPWPRLRRGLVHDFTVVQVREDVVADPRTNLEHGRVRLECADWVNVIAVTKQDELVMVRQFRFGIDAPTLEVPGGVIDPGEDPATAAVRELEEETGYRAGRLEPLGDVHPNPAFQSNRCFSYLALDCERVSDGNPDDGEDIAVELYPRADLPRLILEGHITHSLVVVAFFLERLRAEAKRQAAP</sequence>
<comment type="similarity">
    <text evidence="3">Belongs to the Nudix hydrolase family. NudK subfamily.</text>
</comment>
<keyword evidence="5 8" id="KW-0378">Hydrolase</keyword>
<dbReference type="EMBL" id="BTTX01000005">
    <property type="protein sequence ID" value="GMU08820.1"/>
    <property type="molecule type" value="Genomic_DNA"/>
</dbReference>
<dbReference type="GO" id="GO:0016787">
    <property type="term" value="F:hydrolase activity"/>
    <property type="evidence" value="ECO:0007669"/>
    <property type="project" value="UniProtKB-KW"/>
</dbReference>
<dbReference type="RefSeq" id="WP_338279676.1">
    <property type="nucleotide sequence ID" value="NZ_BTTX01000005.1"/>
</dbReference>
<dbReference type="PROSITE" id="PS51462">
    <property type="entry name" value="NUDIX"/>
    <property type="match status" value="1"/>
</dbReference>
<comment type="caution">
    <text evidence="10">The sequence shown here is derived from an EMBL/GenBank/DDBJ whole genome shotgun (WGS) entry which is preliminary data.</text>
</comment>
<evidence type="ECO:0000256" key="5">
    <source>
        <dbReference type="ARBA" id="ARBA00022801"/>
    </source>
</evidence>
<dbReference type="PRINTS" id="PR00502">
    <property type="entry name" value="NUDIXFAMILY"/>
</dbReference>
<gene>
    <name evidence="10" type="ORF">ASNO1_50730</name>
</gene>
<dbReference type="InterPro" id="IPR015797">
    <property type="entry name" value="NUDIX_hydrolase-like_dom_sf"/>
</dbReference>
<dbReference type="Gene3D" id="3.90.79.10">
    <property type="entry name" value="Nucleoside Triphosphate Pyrophosphohydrolase"/>
    <property type="match status" value="1"/>
</dbReference>